<evidence type="ECO:0000313" key="12">
    <source>
        <dbReference type="EMBL" id="CEP18858.1"/>
    </source>
</evidence>
<dbReference type="PROSITE" id="PS50011">
    <property type="entry name" value="PROTEIN_KINASE_DOM"/>
    <property type="match status" value="1"/>
</dbReference>
<dbReference type="OrthoDB" id="407410at2759"/>
<dbReference type="PROSITE" id="PS00107">
    <property type="entry name" value="PROTEIN_KINASE_ATP"/>
    <property type="match status" value="1"/>
</dbReference>
<evidence type="ECO:0000256" key="5">
    <source>
        <dbReference type="ARBA" id="ARBA00022777"/>
    </source>
</evidence>
<dbReference type="SMART" id="SM00220">
    <property type="entry name" value="S_TKc"/>
    <property type="match status" value="1"/>
</dbReference>
<keyword evidence="3" id="KW-0808">Transferase</keyword>
<comment type="similarity">
    <text evidence="1">Belongs to the protein kinase superfamily. CAMK Ser/Thr protein kinase family. CHEK2 subfamily.</text>
</comment>
<keyword evidence="5" id="KW-0418">Kinase</keyword>
<dbReference type="InterPro" id="IPR008984">
    <property type="entry name" value="SMAD_FHA_dom_sf"/>
</dbReference>
<feature type="binding site" evidence="8">
    <location>
        <position position="371"/>
    </location>
    <ligand>
        <name>ATP</name>
        <dbReference type="ChEBI" id="CHEBI:30616"/>
    </ligand>
</feature>
<evidence type="ECO:0000256" key="10">
    <source>
        <dbReference type="PROSITE-ProRule" id="PRU10141"/>
    </source>
</evidence>
<reference evidence="12 13" key="1">
    <citation type="submission" date="2014-09" db="EMBL/GenBank/DDBJ databases">
        <authorList>
            <person name="Ellenberger Sabrina"/>
        </authorList>
    </citation>
    <scope>NUCLEOTIDE SEQUENCE [LARGE SCALE GENOMIC DNA]</scope>
    <source>
        <strain evidence="12 13">CBS 412.66</strain>
    </source>
</reference>
<dbReference type="InterPro" id="IPR011009">
    <property type="entry name" value="Kinase-like_dom_sf"/>
</dbReference>
<dbReference type="InterPro" id="IPR000719">
    <property type="entry name" value="Prot_kinase_dom"/>
</dbReference>
<sequence length="528" mass="60071">MKLPRSLSNNNCALRTNLRGSVKVLSSIEERSVKKYRSAARNYHLAGIRRNSSSQMEESPLPLSHKYNAYALIEGIKSKYTFPKKNHKAWGFFLKNNSILHPLVRHIEARKTNEVAGCTIGSDPDATIRITHKDAEKDHAFVYGVKSQDEEGNFEVAAYLANKSSNEIWVNKKKTQLSTIELFVEDEIRFFDPEKYTDTAENPIFTFLRNPHWVTTHATSIDELFTTVRKIGSGSFGDVFLAQCRQTKKLVAMKIIYKNTLAHRPKARESLLREIGISLSFPVHPCIIQVNRLFDLTDKTYIIMEYGVDGDLFDCITSDGVGMEEYKVKIIFDQIAHAIAFLHKRGIVHRDIKLENIIMCDRKTLTVKLCDFGLSTNLRTNKPLNTSCGTIMYAAPELLEPKGYGNEIDIWSLGVLLFTALATSTPFSQVGDEGKEEDRQRLRDQIKNGDFNYSLPVWDTISADEILLSGTLAKDLINNMIMVDKQKRYDIQQVIAHPWLTNIESEDALKAGFHRNQALVDYLNNERP</sequence>
<organism evidence="12 13">
    <name type="scientific">Parasitella parasitica</name>
    <dbReference type="NCBI Taxonomy" id="35722"/>
    <lineage>
        <taxon>Eukaryota</taxon>
        <taxon>Fungi</taxon>
        <taxon>Fungi incertae sedis</taxon>
        <taxon>Mucoromycota</taxon>
        <taxon>Mucoromycotina</taxon>
        <taxon>Mucoromycetes</taxon>
        <taxon>Mucorales</taxon>
        <taxon>Mucorineae</taxon>
        <taxon>Mucoraceae</taxon>
        <taxon>Parasitella</taxon>
    </lineage>
</organism>
<keyword evidence="2" id="KW-0723">Serine/threonine-protein kinase</keyword>
<dbReference type="Proteomes" id="UP000054107">
    <property type="component" value="Unassembled WGS sequence"/>
</dbReference>
<dbReference type="EMBL" id="LN733911">
    <property type="protein sequence ID" value="CEP18858.1"/>
    <property type="molecule type" value="Genomic_DNA"/>
</dbReference>
<keyword evidence="6 8" id="KW-0067">ATP-binding</keyword>
<feature type="binding site" evidence="8 10">
    <location>
        <position position="254"/>
    </location>
    <ligand>
        <name>ATP</name>
        <dbReference type="ChEBI" id="CHEBI:30616"/>
    </ligand>
</feature>
<dbReference type="Pfam" id="PF00498">
    <property type="entry name" value="FHA"/>
    <property type="match status" value="1"/>
</dbReference>
<accession>A0A0B7NUB9</accession>
<evidence type="ECO:0000256" key="7">
    <source>
        <dbReference type="PIRSR" id="PIRSR630616-1"/>
    </source>
</evidence>
<dbReference type="GO" id="GO:0005524">
    <property type="term" value="F:ATP binding"/>
    <property type="evidence" value="ECO:0007669"/>
    <property type="project" value="UniProtKB-UniRule"/>
</dbReference>
<feature type="cross-link" description="Glycyl lysine isopeptide (Lys-Gly) (interchain with G-Cter in SUMO2)" evidence="9">
    <location>
        <position position="353"/>
    </location>
</feature>
<evidence type="ECO:0000256" key="3">
    <source>
        <dbReference type="ARBA" id="ARBA00022679"/>
    </source>
</evidence>
<dbReference type="Gene3D" id="1.10.510.10">
    <property type="entry name" value="Transferase(Phosphotransferase) domain 1"/>
    <property type="match status" value="1"/>
</dbReference>
<evidence type="ECO:0000256" key="2">
    <source>
        <dbReference type="ARBA" id="ARBA00022527"/>
    </source>
</evidence>
<dbReference type="SUPFAM" id="SSF56112">
    <property type="entry name" value="Protein kinase-like (PK-like)"/>
    <property type="match status" value="1"/>
</dbReference>
<dbReference type="GO" id="GO:0004674">
    <property type="term" value="F:protein serine/threonine kinase activity"/>
    <property type="evidence" value="ECO:0007669"/>
    <property type="project" value="UniProtKB-KW"/>
</dbReference>
<evidence type="ECO:0000256" key="4">
    <source>
        <dbReference type="ARBA" id="ARBA00022741"/>
    </source>
</evidence>
<dbReference type="AlphaFoldDB" id="A0A0B7NUB9"/>
<keyword evidence="4 8" id="KW-0547">Nucleotide-binding</keyword>
<evidence type="ECO:0000313" key="13">
    <source>
        <dbReference type="Proteomes" id="UP000054107"/>
    </source>
</evidence>
<feature type="active site" description="Proton acceptor" evidence="7">
    <location>
        <position position="351"/>
    </location>
</feature>
<evidence type="ECO:0000259" key="11">
    <source>
        <dbReference type="PROSITE" id="PS50011"/>
    </source>
</evidence>
<dbReference type="SUPFAM" id="SSF49879">
    <property type="entry name" value="SMAD/FHA domain"/>
    <property type="match status" value="1"/>
</dbReference>
<evidence type="ECO:0000256" key="1">
    <source>
        <dbReference type="ARBA" id="ARBA00005575"/>
    </source>
</evidence>
<dbReference type="InterPro" id="IPR008271">
    <property type="entry name" value="Ser/Thr_kinase_AS"/>
</dbReference>
<dbReference type="PANTHER" id="PTHR24350">
    <property type="entry name" value="SERINE/THREONINE-PROTEIN KINASE IAL-RELATED"/>
    <property type="match status" value="1"/>
</dbReference>
<dbReference type="STRING" id="35722.A0A0B7NUB9"/>
<feature type="domain" description="Protein kinase" evidence="11">
    <location>
        <begin position="225"/>
        <end position="500"/>
    </location>
</feature>
<evidence type="ECO:0000256" key="9">
    <source>
        <dbReference type="PIRSR" id="PIRSR630616-3"/>
    </source>
</evidence>
<dbReference type="InterPro" id="IPR030616">
    <property type="entry name" value="Aur-like"/>
</dbReference>
<dbReference type="PROSITE" id="PS00108">
    <property type="entry name" value="PROTEIN_KINASE_ST"/>
    <property type="match status" value="1"/>
</dbReference>
<dbReference type="FunFam" id="1.10.510.10:FF:000571">
    <property type="entry name" value="Maternal embryonic leucine zipper kinase"/>
    <property type="match status" value="1"/>
</dbReference>
<evidence type="ECO:0000256" key="6">
    <source>
        <dbReference type="ARBA" id="ARBA00022840"/>
    </source>
</evidence>
<dbReference type="InterPro" id="IPR017441">
    <property type="entry name" value="Protein_kinase_ATP_BS"/>
</dbReference>
<keyword evidence="13" id="KW-1185">Reference proteome</keyword>
<protein>
    <recommendedName>
        <fullName evidence="11">Protein kinase domain-containing protein</fullName>
    </recommendedName>
</protein>
<dbReference type="Gene3D" id="2.60.200.20">
    <property type="match status" value="1"/>
</dbReference>
<name>A0A0B7NUB9_9FUNG</name>
<dbReference type="Pfam" id="PF00069">
    <property type="entry name" value="Pkinase"/>
    <property type="match status" value="1"/>
</dbReference>
<dbReference type="InterPro" id="IPR000253">
    <property type="entry name" value="FHA_dom"/>
</dbReference>
<evidence type="ECO:0000256" key="8">
    <source>
        <dbReference type="PIRSR" id="PIRSR630616-2"/>
    </source>
</evidence>
<proteinExistence type="inferred from homology"/>
<feature type="binding site" evidence="8">
    <location>
        <begin position="355"/>
        <end position="356"/>
    </location>
    <ligand>
        <name>ATP</name>
        <dbReference type="ChEBI" id="CHEBI:30616"/>
    </ligand>
</feature>
<gene>
    <name evidence="12" type="primary">PARPA_13166.1 scaffold 45923</name>
</gene>